<protein>
    <submittedName>
        <fullName evidence="1">Virion structural protein</fullName>
    </submittedName>
</protein>
<organism evidence="1 2">
    <name type="scientific">Erwinia phage vB_EamM_RAY</name>
    <dbReference type="NCBI Taxonomy" id="1815987"/>
    <lineage>
        <taxon>Viruses</taxon>
        <taxon>Duplodnaviria</taxon>
        <taxon>Heunggongvirae</taxon>
        <taxon>Uroviricota</taxon>
        <taxon>Caudoviricetes</taxon>
        <taxon>Chimalliviridae</taxon>
        <taxon>Agricanvirus</taxon>
        <taxon>Agricanvirus ray</taxon>
    </lineage>
</organism>
<reference evidence="1 2" key="1">
    <citation type="submission" date="2016-03" db="EMBL/GenBank/DDBJ databases">
        <authorList>
            <person name="Sharma R."/>
            <person name="Esplin I.N.D."/>
            <person name="Berg J.A."/>
            <person name="Jensen G.L."/>
            <person name="Keele B.R."/>
            <person name="Ward M.E.H."/>
            <person name="Breakwell D.P."/>
            <person name="Hope S."/>
            <person name="Grose J.H."/>
        </authorList>
    </citation>
    <scope>NUCLEOTIDE SEQUENCE [LARGE SCALE GENOMIC DNA]</scope>
</reference>
<sequence length="850" mass="96610">MTSPLVENAIEYAWANPQADRQHVLRLARVSRDVGAMNHTRVMRIDIPLPTREEVYHVFQIGQNHPWEWNFGERYVTPIPFETWVPLTELNEKQLLVSNVYMDNGVQFPNAGVYVRLRYDHNIIVAIKPFANMTVPRNVQVYLRVYSNAYLEDAVLGDDAIQNFGGVMTDTTKVLDWQNRYLALKQAPGLAQAFVNGVLVDDFPPGSYRARDWVDVRYDATVRKVVDLNISDLPSFMSTQDKKRKYIVHPPRGSDDFDVIYHDDIDFWLIGPDGTGIYFHRNLPDAVRMLTHRDYALTVAYVSNAIVNFPAWEDVSKLKLRAVMRRGGRQNTLVHEAHRLREMYKLPDSVILQAFQGIDSTLPEWSADGLEQSWYNVLLGTPYPFLGIPVVRDAYGYNAMTKVMATTPMATATTGLGQVATLAPSLRENTTVYEYDKDGLYLGSQYWSAGARYIAKHANCALIEPRSGKASKSLSYVLGNDMVPLKKAYGYRLYQAHWTGGVVDETTWVDVTDDDTIAKVDNGVVSWLHNPVRRVGLVLFNDIFLGYDFTLNYADKSLSFAVTHTWPTGGLLSPFPLGQIELIMNQRSLIPGLDYFGKFPRFVVVNKEYINQDGAQNFTLRCTGYPQKDLTPQPVNEGGWMIFNQISANDVYNLRDDRTVRCILRGRVVPKETLVFTEDLMARAVPAASNGDPYHISNVMASVREVNDYETYPLRDASVDLDKRLSAYLTAHRPQPDLGNPAPIADKYVLYSPFLCKLINDIRLKVLVIGNGWQSDQNLDKIITPYKWWLDFDPAIKDEMDWTYIEVHPHNEVNPIAVTAVEYAFLNRVIALYLSSRVQLSGHLTIKQDT</sequence>
<keyword evidence="2" id="KW-1185">Reference proteome</keyword>
<dbReference type="EMBL" id="KU886224">
    <property type="protein sequence ID" value="ANH51962.1"/>
    <property type="molecule type" value="Genomic_DNA"/>
</dbReference>
<dbReference type="Pfam" id="PF23823">
    <property type="entry name" value="DUF7193"/>
    <property type="match status" value="1"/>
</dbReference>
<dbReference type="InterPro" id="IPR055617">
    <property type="entry name" value="DUF7193"/>
</dbReference>
<name>A0A173GE91_9CAUD</name>
<dbReference type="Proteomes" id="UP000222079">
    <property type="component" value="Segment"/>
</dbReference>
<accession>A0A173GE91</accession>
<evidence type="ECO:0000313" key="1">
    <source>
        <dbReference type="EMBL" id="ANH51962.1"/>
    </source>
</evidence>
<evidence type="ECO:0000313" key="2">
    <source>
        <dbReference type="Proteomes" id="UP000222079"/>
    </source>
</evidence>
<gene>
    <name evidence="1" type="ORF">RAY_181</name>
</gene>
<proteinExistence type="predicted"/>